<reference evidence="1" key="1">
    <citation type="submission" date="2022-07" db="EMBL/GenBank/DDBJ databases">
        <title>Genome Sequence of Lecanicillium saksenae.</title>
        <authorList>
            <person name="Buettner E."/>
        </authorList>
    </citation>
    <scope>NUCLEOTIDE SEQUENCE</scope>
    <source>
        <strain evidence="1">VT-O1</strain>
    </source>
</reference>
<protein>
    <submittedName>
        <fullName evidence="1">Uncharacterized protein</fullName>
    </submittedName>
</protein>
<dbReference type="Proteomes" id="UP001148737">
    <property type="component" value="Unassembled WGS sequence"/>
</dbReference>
<organism evidence="1 2">
    <name type="scientific">Lecanicillium saksenae</name>
    <dbReference type="NCBI Taxonomy" id="468837"/>
    <lineage>
        <taxon>Eukaryota</taxon>
        <taxon>Fungi</taxon>
        <taxon>Dikarya</taxon>
        <taxon>Ascomycota</taxon>
        <taxon>Pezizomycotina</taxon>
        <taxon>Sordariomycetes</taxon>
        <taxon>Hypocreomycetidae</taxon>
        <taxon>Hypocreales</taxon>
        <taxon>Cordycipitaceae</taxon>
        <taxon>Lecanicillium</taxon>
    </lineage>
</organism>
<name>A0ACC1R699_9HYPO</name>
<sequence length="117" mass="11479">MKFQAVLAVTFAALVAAVPTPADVNTSVLQGQENSGLAKGGDGPVHHGHDLTTRAAGDSHKRKKKKGKNRKKGRNRKNGKGGKGGKGGSGGGNDGAGDKGGAGGKGGNGGGNCHAEK</sequence>
<proteinExistence type="predicted"/>
<keyword evidence="2" id="KW-1185">Reference proteome</keyword>
<evidence type="ECO:0000313" key="1">
    <source>
        <dbReference type="EMBL" id="KAJ3497976.1"/>
    </source>
</evidence>
<comment type="caution">
    <text evidence="1">The sequence shown here is derived from an EMBL/GenBank/DDBJ whole genome shotgun (WGS) entry which is preliminary data.</text>
</comment>
<dbReference type="EMBL" id="JANAKD010000078">
    <property type="protein sequence ID" value="KAJ3497976.1"/>
    <property type="molecule type" value="Genomic_DNA"/>
</dbReference>
<gene>
    <name evidence="1" type="ORF">NLG97_g1474</name>
</gene>
<evidence type="ECO:0000313" key="2">
    <source>
        <dbReference type="Proteomes" id="UP001148737"/>
    </source>
</evidence>
<accession>A0ACC1R699</accession>